<evidence type="ECO:0000256" key="5">
    <source>
        <dbReference type="ARBA" id="ARBA00023242"/>
    </source>
</evidence>
<feature type="domain" description="Fork-head" evidence="9">
    <location>
        <begin position="239"/>
        <end position="301"/>
    </location>
</feature>
<dbReference type="Pfam" id="PF00498">
    <property type="entry name" value="FHA"/>
    <property type="match status" value="1"/>
</dbReference>
<keyword evidence="5 6" id="KW-0539">Nucleus</keyword>
<feature type="region of interest" description="Disordered" evidence="7">
    <location>
        <begin position="588"/>
        <end position="633"/>
    </location>
</feature>
<dbReference type="Gene3D" id="2.60.200.20">
    <property type="match status" value="1"/>
</dbReference>
<feature type="DNA-binding region" description="Fork-head" evidence="6">
    <location>
        <begin position="239"/>
        <end position="301"/>
    </location>
</feature>
<dbReference type="InterPro" id="IPR036390">
    <property type="entry name" value="WH_DNA-bd_sf"/>
</dbReference>
<dbReference type="CDD" id="cd22701">
    <property type="entry name" value="FHA_FKH1-like"/>
    <property type="match status" value="1"/>
</dbReference>
<feature type="compositionally biased region" description="Polar residues" evidence="7">
    <location>
        <begin position="588"/>
        <end position="614"/>
    </location>
</feature>
<dbReference type="SMART" id="SM00240">
    <property type="entry name" value="FHA"/>
    <property type="match status" value="1"/>
</dbReference>
<feature type="compositionally biased region" description="Polar residues" evidence="7">
    <location>
        <begin position="507"/>
        <end position="541"/>
    </location>
</feature>
<dbReference type="PROSITE" id="PS50039">
    <property type="entry name" value="FORK_HEAD_3"/>
    <property type="match status" value="1"/>
</dbReference>
<name>A0A8H7LH22_9ASCO</name>
<evidence type="ECO:0000259" key="9">
    <source>
        <dbReference type="PROSITE" id="PS50039"/>
    </source>
</evidence>
<feature type="region of interest" description="Disordered" evidence="7">
    <location>
        <begin position="494"/>
        <end position="541"/>
    </location>
</feature>
<dbReference type="PANTHER" id="PTHR45881:SF1">
    <property type="entry name" value="FORK HEAD PROTEIN HOMOLOG 2"/>
    <property type="match status" value="1"/>
</dbReference>
<dbReference type="Pfam" id="PF00250">
    <property type="entry name" value="Forkhead"/>
    <property type="match status" value="1"/>
</dbReference>
<gene>
    <name evidence="10" type="ORF">HF325_000089</name>
</gene>
<dbReference type="SUPFAM" id="SSF46785">
    <property type="entry name" value="Winged helix' DNA-binding domain"/>
    <property type="match status" value="1"/>
</dbReference>
<sequence>MEKRPLELPLFDDPAELVNAVISTLAVPDERTTVSVDFANEKNAASEIQAYAKIAGRDWTYYVKTLAVSIGRNTDVQPQSGSSVHIDLGPAKVVSRQHAQIKYNPELRCWELIVLGRNGARVDGAKMPVGPQHAAPLHLGAIVDVGGTQMMFILPDTPPLIAPKLLSLCLARYQPGAHKRAKTGAGITTGSQLQTPYSMLSFQMFEKGALAHLPSSVLAVSLQNNLDQDLLREDAKDIKPPYLYATMITQAILLNPDGVMSLSEIYIWILSRYAYYKYSKTGWQNLIRHNLSLNKAFEKVPHGHVVETEARLVGFAHASNAPRYAPGLPEAKLYASENGVSLEARPVSSQGVAQAHPGQIGLGHTNQGPPLMLQKPGLQGSYQVPQTGYGMPQNGYIPYNYQRQAMYQGNQALGAHALANQNLGNQANQHHLPYQPQQSANQQQHQTLQPPEKRMELASPMRHQSIDTKQSYAPQQNGIQNNGSYAPGVNLFKPTPTQPKLEPTADNGVSKTAYSNNSHMPNTSESMTQNSTAPTTSNTLELGLNFTSPKKVVPLEAFTPERGSKSVNLAKPGTNNVNQSSPAFWNFVQFSTPNGQTPGRKNSDESNGPESPTLNRRPIEQSGENVYDDSPPK</sequence>
<feature type="region of interest" description="Disordered" evidence="7">
    <location>
        <begin position="354"/>
        <end position="378"/>
    </location>
</feature>
<evidence type="ECO:0000313" key="10">
    <source>
        <dbReference type="EMBL" id="KAF8004632.1"/>
    </source>
</evidence>
<evidence type="ECO:0000256" key="7">
    <source>
        <dbReference type="SAM" id="MobiDB-lite"/>
    </source>
</evidence>
<dbReference type="AlphaFoldDB" id="A0A8H7LH22"/>
<dbReference type="GO" id="GO:0000981">
    <property type="term" value="F:DNA-binding transcription factor activity, RNA polymerase II-specific"/>
    <property type="evidence" value="ECO:0007669"/>
    <property type="project" value="TreeGrafter"/>
</dbReference>
<dbReference type="SUPFAM" id="SSF49879">
    <property type="entry name" value="SMAD/FHA domain"/>
    <property type="match status" value="1"/>
</dbReference>
<evidence type="ECO:0000313" key="11">
    <source>
        <dbReference type="Proteomes" id="UP000649328"/>
    </source>
</evidence>
<dbReference type="Gene3D" id="1.10.10.10">
    <property type="entry name" value="Winged helix-like DNA-binding domain superfamily/Winged helix DNA-binding domain"/>
    <property type="match status" value="1"/>
</dbReference>
<evidence type="ECO:0000259" key="8">
    <source>
        <dbReference type="PROSITE" id="PS50006"/>
    </source>
</evidence>
<protein>
    <submittedName>
        <fullName evidence="10">Uncharacterized protein</fullName>
    </submittedName>
</protein>
<evidence type="ECO:0000256" key="6">
    <source>
        <dbReference type="PROSITE-ProRule" id="PRU00089"/>
    </source>
</evidence>
<proteinExistence type="predicted"/>
<feature type="compositionally biased region" description="Low complexity" evidence="7">
    <location>
        <begin position="428"/>
        <end position="449"/>
    </location>
</feature>
<feature type="domain" description="FHA" evidence="8">
    <location>
        <begin position="68"/>
        <end position="127"/>
    </location>
</feature>
<keyword evidence="11" id="KW-1185">Reference proteome</keyword>
<evidence type="ECO:0000256" key="1">
    <source>
        <dbReference type="ARBA" id="ARBA00004123"/>
    </source>
</evidence>
<dbReference type="OrthoDB" id="5954824at2759"/>
<evidence type="ECO:0000256" key="3">
    <source>
        <dbReference type="ARBA" id="ARBA00023125"/>
    </source>
</evidence>
<feature type="region of interest" description="Disordered" evidence="7">
    <location>
        <begin position="428"/>
        <end position="453"/>
    </location>
</feature>
<dbReference type="InterPro" id="IPR001766">
    <property type="entry name" value="Fork_head_dom"/>
</dbReference>
<reference evidence="10" key="1">
    <citation type="submission" date="2020-10" db="EMBL/GenBank/DDBJ databases">
        <title>The Whole-Genome Sequence of Metschnikowia persimmonesis, a Novel Endophytic Yeast Species Isolated from Medicinal Plant Diospyros kaki Thumb.</title>
        <authorList>
            <person name="Rahmat E."/>
            <person name="Kang Y."/>
        </authorList>
    </citation>
    <scope>NUCLEOTIDE SEQUENCE</scope>
    <source>
        <strain evidence="10">KIOM G15050</strain>
    </source>
</reference>
<keyword evidence="2" id="KW-0805">Transcription regulation</keyword>
<comment type="caution">
    <text evidence="10">The sequence shown here is derived from an EMBL/GenBank/DDBJ whole genome shotgun (WGS) entry which is preliminary data.</text>
</comment>
<organism evidence="10 11">
    <name type="scientific">Metschnikowia pulcherrima</name>
    <dbReference type="NCBI Taxonomy" id="27326"/>
    <lineage>
        <taxon>Eukaryota</taxon>
        <taxon>Fungi</taxon>
        <taxon>Dikarya</taxon>
        <taxon>Ascomycota</taxon>
        <taxon>Saccharomycotina</taxon>
        <taxon>Pichiomycetes</taxon>
        <taxon>Metschnikowiaceae</taxon>
        <taxon>Metschnikowia</taxon>
    </lineage>
</organism>
<dbReference type="EMBL" id="JACBPP010000001">
    <property type="protein sequence ID" value="KAF8004632.1"/>
    <property type="molecule type" value="Genomic_DNA"/>
</dbReference>
<dbReference type="PANTHER" id="PTHR45881">
    <property type="entry name" value="CHECKPOINT SUPPRESSOR 1-LIKE, ISOFORM A-RELATED"/>
    <property type="match status" value="1"/>
</dbReference>
<evidence type="ECO:0000256" key="2">
    <source>
        <dbReference type="ARBA" id="ARBA00023015"/>
    </source>
</evidence>
<dbReference type="GO" id="GO:0000978">
    <property type="term" value="F:RNA polymerase II cis-regulatory region sequence-specific DNA binding"/>
    <property type="evidence" value="ECO:0007669"/>
    <property type="project" value="TreeGrafter"/>
</dbReference>
<dbReference type="InterPro" id="IPR036388">
    <property type="entry name" value="WH-like_DNA-bd_sf"/>
</dbReference>
<dbReference type="SMART" id="SM00339">
    <property type="entry name" value="FH"/>
    <property type="match status" value="1"/>
</dbReference>
<comment type="subcellular location">
    <subcellularLocation>
        <location evidence="1 6">Nucleus</location>
    </subcellularLocation>
</comment>
<dbReference type="InterPro" id="IPR008984">
    <property type="entry name" value="SMAD_FHA_dom_sf"/>
</dbReference>
<dbReference type="PROSITE" id="PS50006">
    <property type="entry name" value="FHA_DOMAIN"/>
    <property type="match status" value="1"/>
</dbReference>
<keyword evidence="4" id="KW-0804">Transcription</keyword>
<dbReference type="InterPro" id="IPR000253">
    <property type="entry name" value="FHA_dom"/>
</dbReference>
<dbReference type="GO" id="GO:0005634">
    <property type="term" value="C:nucleus"/>
    <property type="evidence" value="ECO:0007669"/>
    <property type="project" value="UniProtKB-SubCell"/>
</dbReference>
<evidence type="ECO:0000256" key="4">
    <source>
        <dbReference type="ARBA" id="ARBA00023163"/>
    </source>
</evidence>
<keyword evidence="3 6" id="KW-0238">DNA-binding</keyword>
<dbReference type="PRINTS" id="PR00053">
    <property type="entry name" value="FORKHEAD"/>
</dbReference>
<accession>A0A8H7LH22</accession>
<dbReference type="Proteomes" id="UP000649328">
    <property type="component" value="Unassembled WGS sequence"/>
</dbReference>